<proteinExistence type="predicted"/>
<dbReference type="Proteomes" id="UP000240883">
    <property type="component" value="Unassembled WGS sequence"/>
</dbReference>
<sequence length="172" mass="18484">MSRPVPVFAKSQWRRASAAAQKGRSVHLWSTSGPPPVHLQHPHKPTHFLPTLLVHDARHGATVDTRRDPRAGDAAAAPPCVSASGCAPDGDMSRLSCKASLWLGRSLASGLYGLCRNQTPLPRSAWACNHGREMQVVYEQLGTLFSPICTTTLTPARQILRAGDATIPLAQP</sequence>
<evidence type="ECO:0000313" key="1">
    <source>
        <dbReference type="EMBL" id="PSN64800.1"/>
    </source>
</evidence>
<protein>
    <submittedName>
        <fullName evidence="1">Uncharacterized protein</fullName>
    </submittedName>
</protein>
<name>A0A2T2NHD8_CORCC</name>
<evidence type="ECO:0000313" key="2">
    <source>
        <dbReference type="Proteomes" id="UP000240883"/>
    </source>
</evidence>
<keyword evidence="2" id="KW-1185">Reference proteome</keyword>
<reference evidence="1 2" key="1">
    <citation type="journal article" date="2018" name="Front. Microbiol.">
        <title>Genome-Wide Analysis of Corynespora cassiicola Leaf Fall Disease Putative Effectors.</title>
        <authorList>
            <person name="Lopez D."/>
            <person name="Ribeiro S."/>
            <person name="Label P."/>
            <person name="Fumanal B."/>
            <person name="Venisse J.S."/>
            <person name="Kohler A."/>
            <person name="de Oliveira R.R."/>
            <person name="Labutti K."/>
            <person name="Lipzen A."/>
            <person name="Lail K."/>
            <person name="Bauer D."/>
            <person name="Ohm R.A."/>
            <person name="Barry K.W."/>
            <person name="Spatafora J."/>
            <person name="Grigoriev I.V."/>
            <person name="Martin F.M."/>
            <person name="Pujade-Renaud V."/>
        </authorList>
    </citation>
    <scope>NUCLEOTIDE SEQUENCE [LARGE SCALE GENOMIC DNA]</scope>
    <source>
        <strain evidence="1 2">Philippines</strain>
    </source>
</reference>
<dbReference type="EMBL" id="KZ678138">
    <property type="protein sequence ID" value="PSN64800.1"/>
    <property type="molecule type" value="Genomic_DNA"/>
</dbReference>
<dbReference type="AlphaFoldDB" id="A0A2T2NHD8"/>
<gene>
    <name evidence="1" type="ORF">BS50DRAFT_590565</name>
</gene>
<organism evidence="1 2">
    <name type="scientific">Corynespora cassiicola Philippines</name>
    <dbReference type="NCBI Taxonomy" id="1448308"/>
    <lineage>
        <taxon>Eukaryota</taxon>
        <taxon>Fungi</taxon>
        <taxon>Dikarya</taxon>
        <taxon>Ascomycota</taxon>
        <taxon>Pezizomycotina</taxon>
        <taxon>Dothideomycetes</taxon>
        <taxon>Pleosporomycetidae</taxon>
        <taxon>Pleosporales</taxon>
        <taxon>Corynesporascaceae</taxon>
        <taxon>Corynespora</taxon>
    </lineage>
</organism>
<accession>A0A2T2NHD8</accession>